<dbReference type="AlphaFoldDB" id="A0A2S6I6B8"/>
<dbReference type="GO" id="GO:0006633">
    <property type="term" value="P:fatty acid biosynthetic process"/>
    <property type="evidence" value="ECO:0007669"/>
    <property type="project" value="InterPro"/>
</dbReference>
<name>A0A2S6I6B8_9BACT</name>
<comment type="caution">
    <text evidence="4">The sequence shown here is derived from an EMBL/GenBank/DDBJ whole genome shotgun (WGS) entry which is preliminary data.</text>
</comment>
<dbReference type="Pfam" id="PF04336">
    <property type="entry name" value="ACP_PD"/>
    <property type="match status" value="1"/>
</dbReference>
<sequence length="192" mass="22081">MNFLAHLTLSHFSADLQVGNFIGDFIRGRELAALPPGIRRGVLFHRDIDALTDADPGVRQLNDRLKLDHGRYAPVISDIAFDYFLYLNWAEWGPQPFGLFKATAYRRLLDARPHLSERITGYVEDMTRGDWLEMYTSPENMHAVYDRLTGRLSQPDLLSGVDETLIRHASRFNHALHGLFPRLQQLADTYRD</sequence>
<dbReference type="InterPro" id="IPR007431">
    <property type="entry name" value="ACP_PD"/>
</dbReference>
<reference evidence="4 5" key="1">
    <citation type="submission" date="2018-02" db="EMBL/GenBank/DDBJ databases">
        <title>Genomic Encyclopedia of Archaeal and Bacterial Type Strains, Phase II (KMG-II): from individual species to whole genera.</title>
        <authorList>
            <person name="Goeker M."/>
        </authorList>
    </citation>
    <scope>NUCLEOTIDE SEQUENCE [LARGE SCALE GENOMIC DNA]</scope>
    <source>
        <strain evidence="4 5">DSM 29526</strain>
    </source>
</reference>
<protein>
    <submittedName>
        <fullName evidence="4">Acyl carrier protein phosphodiesterase</fullName>
    </submittedName>
</protein>
<dbReference type="EMBL" id="PTJC01000006">
    <property type="protein sequence ID" value="PPK86717.1"/>
    <property type="molecule type" value="Genomic_DNA"/>
</dbReference>
<evidence type="ECO:0000256" key="3">
    <source>
        <dbReference type="ARBA" id="ARBA00023098"/>
    </source>
</evidence>
<keyword evidence="2" id="KW-0378">Hydrolase</keyword>
<keyword evidence="1" id="KW-0444">Lipid biosynthesis</keyword>
<keyword evidence="3" id="KW-0443">Lipid metabolism</keyword>
<proteinExistence type="predicted"/>
<gene>
    <name evidence="4" type="ORF">CLV84_3653</name>
</gene>
<evidence type="ECO:0000313" key="4">
    <source>
        <dbReference type="EMBL" id="PPK86717.1"/>
    </source>
</evidence>
<dbReference type="PANTHER" id="PTHR38764">
    <property type="entry name" value="ACYL CARRIER PROTEIN PHOSPHODIESTERASE"/>
    <property type="match status" value="1"/>
</dbReference>
<evidence type="ECO:0000256" key="2">
    <source>
        <dbReference type="ARBA" id="ARBA00022801"/>
    </source>
</evidence>
<evidence type="ECO:0000313" key="5">
    <source>
        <dbReference type="Proteomes" id="UP000237662"/>
    </source>
</evidence>
<dbReference type="PANTHER" id="PTHR38764:SF1">
    <property type="entry name" value="ACYL CARRIER PROTEIN PHOSPHODIESTERASE"/>
    <property type="match status" value="1"/>
</dbReference>
<dbReference type="RefSeq" id="WP_170067762.1">
    <property type="nucleotide sequence ID" value="NZ_PTJC01000006.1"/>
</dbReference>
<accession>A0A2S6I6B8</accession>
<dbReference type="Proteomes" id="UP000237662">
    <property type="component" value="Unassembled WGS sequence"/>
</dbReference>
<evidence type="ECO:0000256" key="1">
    <source>
        <dbReference type="ARBA" id="ARBA00022516"/>
    </source>
</evidence>
<keyword evidence="5" id="KW-1185">Reference proteome</keyword>
<dbReference type="GO" id="GO:0008770">
    <property type="term" value="F:[acyl-carrier-protein] phosphodiesterase activity"/>
    <property type="evidence" value="ECO:0007669"/>
    <property type="project" value="InterPro"/>
</dbReference>
<organism evidence="4 5">
    <name type="scientific">Neolewinella xylanilytica</name>
    <dbReference type="NCBI Taxonomy" id="1514080"/>
    <lineage>
        <taxon>Bacteria</taxon>
        <taxon>Pseudomonadati</taxon>
        <taxon>Bacteroidota</taxon>
        <taxon>Saprospiria</taxon>
        <taxon>Saprospirales</taxon>
        <taxon>Lewinellaceae</taxon>
        <taxon>Neolewinella</taxon>
    </lineage>
</organism>